<evidence type="ECO:0000313" key="5">
    <source>
        <dbReference type="Proteomes" id="UP000552757"/>
    </source>
</evidence>
<proteinExistence type="predicted"/>
<dbReference type="EMBL" id="JACIEB010000009">
    <property type="protein sequence ID" value="MBB3983438.1"/>
    <property type="molecule type" value="Genomic_DNA"/>
</dbReference>
<reference evidence="4 5" key="1">
    <citation type="submission" date="2020-08" db="EMBL/GenBank/DDBJ databases">
        <title>Genomic Encyclopedia of Type Strains, Phase IV (KMG-IV): sequencing the most valuable type-strain genomes for metagenomic binning, comparative biology and taxonomic classification.</title>
        <authorList>
            <person name="Goeker M."/>
        </authorList>
    </citation>
    <scope>NUCLEOTIDE SEQUENCE [LARGE SCALE GENOMIC DNA]</scope>
    <source>
        <strain evidence="4 5">DSM 29348</strain>
    </source>
</reference>
<organism evidence="4 5">
    <name type="scientific">Sphingobium fontiphilum</name>
    <dbReference type="NCBI Taxonomy" id="944425"/>
    <lineage>
        <taxon>Bacteria</taxon>
        <taxon>Pseudomonadati</taxon>
        <taxon>Pseudomonadota</taxon>
        <taxon>Alphaproteobacteria</taxon>
        <taxon>Sphingomonadales</taxon>
        <taxon>Sphingomonadaceae</taxon>
        <taxon>Sphingobium</taxon>
    </lineage>
</organism>
<protein>
    <submittedName>
        <fullName evidence="4">Ca2+-binding RTX toxin-like protein</fullName>
    </submittedName>
</protein>
<dbReference type="GO" id="GO:0005576">
    <property type="term" value="C:extracellular region"/>
    <property type="evidence" value="ECO:0007669"/>
    <property type="project" value="UniProtKB-SubCell"/>
</dbReference>
<dbReference type="InterPro" id="IPR011049">
    <property type="entry name" value="Serralysin-like_metalloprot_C"/>
</dbReference>
<evidence type="ECO:0000256" key="1">
    <source>
        <dbReference type="ARBA" id="ARBA00004613"/>
    </source>
</evidence>
<dbReference type="PROSITE" id="PS00330">
    <property type="entry name" value="HEMOLYSIN_CALCIUM"/>
    <property type="match status" value="6"/>
</dbReference>
<keyword evidence="5" id="KW-1185">Reference proteome</keyword>
<evidence type="ECO:0000256" key="2">
    <source>
        <dbReference type="ARBA" id="ARBA00022525"/>
    </source>
</evidence>
<name>A0A7W6DI30_9SPHN</name>
<comment type="caution">
    <text evidence="4">The sequence shown here is derived from an EMBL/GenBank/DDBJ whole genome shotgun (WGS) entry which is preliminary data.</text>
</comment>
<comment type="subcellular location">
    <subcellularLocation>
        <location evidence="1">Secreted</location>
    </subcellularLocation>
</comment>
<dbReference type="SUPFAM" id="SSF51120">
    <property type="entry name" value="beta-Roll"/>
    <property type="match status" value="6"/>
</dbReference>
<keyword evidence="2" id="KW-0964">Secreted</keyword>
<sequence>MSIQSVINSIKFWNGDNPPSGWIMNNAVKGSIYQSRDNNFELLFINYITNLYNSSPTMRNILDLVSNNPIYVAKHLTIPGQVWPSQVVDNVEYASFISLNFDAMENIGWFNKKGIWVESEPQLVIAHEFSHRYWQELQYDSPHDPSSLAEDQNDPNFDNDGDMVRFQNLIAAEIGITEKIRVSYYSAGLIDNFDLGESYTDYKEIDIVRISSPGIALDTSTRSDNSRDLLFGSEGNDSILSGSGDDFIYADSGDDVLDGGSGNDRLFGDLGDDVLIGRSGNDQMAGGDGDDNLDAGSGDDLLVGGIGSDLLFGGPGNDEIWGGELGEYSSSGYDIVSYFDSAKRIKFEFSSDVKKVHDGNGGMDLLYSINEIIGTPFRDYFTIVGHIPEDMEFLTLDANGGQGSNPRDSINILQSTSAMHIFIDEYGNGSILDAQTSGVIFLKNFHTSVIGSQQADTISDEASGEKHISGGGGNDIVTATGGAAFVDGGDGDDMITGGSGNDVLVGGMGSDILNGGAGSDHLIGSPSESFFYDELNGGDGHDYLAHGHFMEGGAGNDIIDARGVYQDPAHNYGAMIKFSAGDGHDTIIDDGSQTTPGTYNGEIIDPVDGVGKIDFGSLLTSDVNFIWDANFVLTGSSGGTSYYDAVGNLAVVISATGDSILFQNVAGNVISYNGVPTSGRILALGIGLPSMQFADGNLRNIGDGILNVHLSYGSTVAYETAPSDWIGSTQSGPIDGTSGDDDLVGGNGDDAISSGDGDDSVSLSGGNDSIDGGDGDDTVTFFGSVEGMELAQTGTGIRLTSASGLEGSATVSNVEHFYSITDDRTWTLAQLLGSISTTGDDVMIGTEEDDVLNALAGNDSITAYGGNDTLDGGSGVDTMIGGSGDDTYYVDDAGDVVTEAVDGGTDIVLTELISYTLAANVESLFGTAIGSQTLTGNSLNNMLSASGSAAMAGGAGDDTYFVDGTGDTVTENSNEGTDLVISSVSFTLGANVENLTLTGTANINGTGNTLSNVITGNSGNNVLTGGVAADTVYGGNGNDTLNGGANGDQLYGGAGNDIYYLDNTADLVFEVSGEGTSDQVRTSISFVLGSTHIEKLLLLGTAAINGTGNSLSNIIEGNSGNNVIDGVRGNDTLIGSGGADTFRFASTLGSTNVDTITDFTLGQDSIQLDQSYFTQLAIGALDASAFRSSGMVDADDRIIYDPTSGAIYYDADGSGATAAIMFATVTAGLALSASDFTVIA</sequence>
<dbReference type="Proteomes" id="UP000552757">
    <property type="component" value="Unassembled WGS sequence"/>
</dbReference>
<feature type="region of interest" description="Disordered" evidence="3">
    <location>
        <begin position="727"/>
        <end position="775"/>
    </location>
</feature>
<dbReference type="GO" id="GO:0005509">
    <property type="term" value="F:calcium ion binding"/>
    <property type="evidence" value="ECO:0007669"/>
    <property type="project" value="InterPro"/>
</dbReference>
<evidence type="ECO:0000313" key="4">
    <source>
        <dbReference type="EMBL" id="MBB3983438.1"/>
    </source>
</evidence>
<dbReference type="InterPro" id="IPR018511">
    <property type="entry name" value="Hemolysin-typ_Ca-bd_CS"/>
</dbReference>
<evidence type="ECO:0000256" key="3">
    <source>
        <dbReference type="SAM" id="MobiDB-lite"/>
    </source>
</evidence>
<dbReference type="InterPro" id="IPR001343">
    <property type="entry name" value="Hemolysn_Ca-bd"/>
</dbReference>
<feature type="compositionally biased region" description="Low complexity" evidence="3">
    <location>
        <begin position="749"/>
        <end position="770"/>
    </location>
</feature>
<dbReference type="AlphaFoldDB" id="A0A7W6DI30"/>
<gene>
    <name evidence="4" type="ORF">GGR44_003129</name>
</gene>
<dbReference type="PANTHER" id="PTHR38340:SF1">
    <property type="entry name" value="S-LAYER PROTEIN"/>
    <property type="match status" value="1"/>
</dbReference>
<accession>A0A7W6DI30</accession>
<dbReference type="PRINTS" id="PR00313">
    <property type="entry name" value="CABNDNGRPT"/>
</dbReference>
<dbReference type="Gene3D" id="2.150.10.10">
    <property type="entry name" value="Serralysin-like metalloprotease, C-terminal"/>
    <property type="match status" value="7"/>
</dbReference>
<dbReference type="InterPro" id="IPR050557">
    <property type="entry name" value="RTX_toxin/Mannuronan_C5-epim"/>
</dbReference>
<dbReference type="Pfam" id="PF00353">
    <property type="entry name" value="HemolysinCabind"/>
    <property type="match status" value="9"/>
</dbReference>
<dbReference type="PANTHER" id="PTHR38340">
    <property type="entry name" value="S-LAYER PROTEIN"/>
    <property type="match status" value="1"/>
</dbReference>